<dbReference type="KEGG" id="nio:NITINOP_2558"/>
<proteinExistence type="predicted"/>
<dbReference type="GO" id="GO:0006935">
    <property type="term" value="P:chemotaxis"/>
    <property type="evidence" value="ECO:0007669"/>
    <property type="project" value="InterPro"/>
</dbReference>
<dbReference type="STRING" id="1715989.NITINOP_2558"/>
<dbReference type="SMART" id="SM00260">
    <property type="entry name" value="CheW"/>
    <property type="match status" value="1"/>
</dbReference>
<dbReference type="PANTHER" id="PTHR22617">
    <property type="entry name" value="CHEMOTAXIS SENSOR HISTIDINE KINASE-RELATED"/>
    <property type="match status" value="1"/>
</dbReference>
<keyword evidence="3" id="KW-1185">Reference proteome</keyword>
<dbReference type="SUPFAM" id="SSF50341">
    <property type="entry name" value="CheW-like"/>
    <property type="match status" value="1"/>
</dbReference>
<dbReference type="RefSeq" id="WP_062486025.1">
    <property type="nucleotide sequence ID" value="NZ_LN885086.1"/>
</dbReference>
<dbReference type="PROSITE" id="PS50851">
    <property type="entry name" value="CHEW"/>
    <property type="match status" value="1"/>
</dbReference>
<name>A0A0S4KWE6_9BACT</name>
<dbReference type="InterPro" id="IPR039315">
    <property type="entry name" value="CheW"/>
</dbReference>
<dbReference type="OrthoDB" id="3291462at2"/>
<evidence type="ECO:0000313" key="3">
    <source>
        <dbReference type="Proteomes" id="UP000066284"/>
    </source>
</evidence>
<dbReference type="Proteomes" id="UP000066284">
    <property type="component" value="Chromosome 1"/>
</dbReference>
<dbReference type="Pfam" id="PF01584">
    <property type="entry name" value="CheW"/>
    <property type="match status" value="1"/>
</dbReference>
<evidence type="ECO:0000313" key="2">
    <source>
        <dbReference type="EMBL" id="CUQ67530.1"/>
    </source>
</evidence>
<dbReference type="PANTHER" id="PTHR22617:SF23">
    <property type="entry name" value="CHEMOTAXIS PROTEIN CHEW"/>
    <property type="match status" value="1"/>
</dbReference>
<reference evidence="3" key="1">
    <citation type="submission" date="2015-09" db="EMBL/GenBank/DDBJ databases">
        <authorList>
            <person name="Daims H."/>
        </authorList>
    </citation>
    <scope>NUCLEOTIDE SEQUENCE [LARGE SCALE GENOMIC DNA]</scope>
</reference>
<evidence type="ECO:0000259" key="1">
    <source>
        <dbReference type="PROSITE" id="PS50851"/>
    </source>
</evidence>
<dbReference type="InterPro" id="IPR002545">
    <property type="entry name" value="CheW-lke_dom"/>
</dbReference>
<accession>A0A0S4KWE6</accession>
<dbReference type="Gene3D" id="2.40.50.180">
    <property type="entry name" value="CheA-289, Domain 4"/>
    <property type="match status" value="1"/>
</dbReference>
<dbReference type="GO" id="GO:0005829">
    <property type="term" value="C:cytosol"/>
    <property type="evidence" value="ECO:0007669"/>
    <property type="project" value="TreeGrafter"/>
</dbReference>
<dbReference type="InterPro" id="IPR036061">
    <property type="entry name" value="CheW-like_dom_sf"/>
</dbReference>
<dbReference type="GO" id="GO:0007165">
    <property type="term" value="P:signal transduction"/>
    <property type="evidence" value="ECO:0007669"/>
    <property type="project" value="InterPro"/>
</dbReference>
<protein>
    <recommendedName>
        <fullName evidence="1">CheW-like domain-containing protein</fullName>
    </recommendedName>
</protein>
<gene>
    <name evidence="2" type="ORF">NITINOP_2558</name>
</gene>
<dbReference type="EMBL" id="LN885086">
    <property type="protein sequence ID" value="CUQ67530.1"/>
    <property type="molecule type" value="Genomic_DNA"/>
</dbReference>
<dbReference type="Gene3D" id="2.30.30.40">
    <property type="entry name" value="SH3 Domains"/>
    <property type="match status" value="1"/>
</dbReference>
<sequence>METIDKPSEPCAGSLSDLAKSVHSRRVCLLPVSQEYLAVELGSLCEVIKVKGMTTVPGMPPVLVGVTTCRGAVIPLVELRVLLDWPGASAPRYAAVVRQGGARFGILIDDIPEIQTVQCGDVPEEPCGKQPNRRSFLTGFVNVTGRKCARLDLSALLATIESLPARPVIGGS</sequence>
<dbReference type="AlphaFoldDB" id="A0A0S4KWE6"/>
<organism evidence="2 3">
    <name type="scientific">Candidatus Nitrospira inopinata</name>
    <dbReference type="NCBI Taxonomy" id="1715989"/>
    <lineage>
        <taxon>Bacteria</taxon>
        <taxon>Pseudomonadati</taxon>
        <taxon>Nitrospirota</taxon>
        <taxon>Nitrospiria</taxon>
        <taxon>Nitrospirales</taxon>
        <taxon>Nitrospiraceae</taxon>
        <taxon>Nitrospira</taxon>
    </lineage>
</organism>
<feature type="domain" description="CheW-like" evidence="1">
    <location>
        <begin position="24"/>
        <end position="162"/>
    </location>
</feature>